<dbReference type="Proteomes" id="UP001201844">
    <property type="component" value="Unassembled WGS sequence"/>
</dbReference>
<reference evidence="2 3" key="1">
    <citation type="submission" date="2022-02" db="EMBL/GenBank/DDBJ databases">
        <title>Shinella B3.7 sp. nov., isolated from Sediment (Zhairuo Island).</title>
        <authorList>
            <person name="Chen G."/>
        </authorList>
    </citation>
    <scope>NUCLEOTIDE SEQUENCE [LARGE SCALE GENOMIC DNA]</scope>
    <source>
        <strain evidence="2 3">B3.7</strain>
        <plasmid evidence="2">unnamed</plasmid>
    </source>
</reference>
<proteinExistence type="predicted"/>
<keyword evidence="3" id="KW-1185">Reference proteome</keyword>
<evidence type="ECO:0000313" key="3">
    <source>
        <dbReference type="Proteomes" id="UP001201844"/>
    </source>
</evidence>
<sequence>MKTPIAENLGAQIRQARTGRSMTQPDLAARLGRDRARISELERDLLQGRIGRDRLALLLDICDALDLVPMLVPVEKFSAVQSALRQGEGRVLSSSPTSTAFDDVFVDLSGEDE</sequence>
<dbReference type="EMBL" id="JAKVIN010000008">
    <property type="protein sequence ID" value="MCJ8151119.1"/>
    <property type="molecule type" value="Genomic_DNA"/>
</dbReference>
<dbReference type="InterPro" id="IPR001387">
    <property type="entry name" value="Cro/C1-type_HTH"/>
</dbReference>
<organism evidence="2 3">
    <name type="scientific">Shinella sedimenti</name>
    <dbReference type="NCBI Taxonomy" id="2919913"/>
    <lineage>
        <taxon>Bacteria</taxon>
        <taxon>Pseudomonadati</taxon>
        <taxon>Pseudomonadota</taxon>
        <taxon>Alphaproteobacteria</taxon>
        <taxon>Hyphomicrobiales</taxon>
        <taxon>Rhizobiaceae</taxon>
        <taxon>Shinella</taxon>
    </lineage>
</organism>
<evidence type="ECO:0000313" key="2">
    <source>
        <dbReference type="EMBL" id="MCJ8151119.1"/>
    </source>
</evidence>
<protein>
    <submittedName>
        <fullName evidence="2">Helix-turn-helix domain-containing protein</fullName>
    </submittedName>
</protein>
<evidence type="ECO:0000259" key="1">
    <source>
        <dbReference type="PROSITE" id="PS50943"/>
    </source>
</evidence>
<feature type="domain" description="HTH cro/C1-type" evidence="1">
    <location>
        <begin position="13"/>
        <end position="67"/>
    </location>
</feature>
<dbReference type="Gene3D" id="1.10.260.40">
    <property type="entry name" value="lambda repressor-like DNA-binding domains"/>
    <property type="match status" value="1"/>
</dbReference>
<gene>
    <name evidence="2" type="ORF">MKI86_18430</name>
</gene>
<dbReference type="RefSeq" id="WP_241603879.1">
    <property type="nucleotide sequence ID" value="NZ_JAKVIN010000008.1"/>
</dbReference>
<dbReference type="SUPFAM" id="SSF47413">
    <property type="entry name" value="lambda repressor-like DNA-binding domains"/>
    <property type="match status" value="1"/>
</dbReference>
<dbReference type="Pfam" id="PF13560">
    <property type="entry name" value="HTH_31"/>
    <property type="match status" value="1"/>
</dbReference>
<accession>A0ABT0CRW1</accession>
<dbReference type="CDD" id="cd00093">
    <property type="entry name" value="HTH_XRE"/>
    <property type="match status" value="1"/>
</dbReference>
<keyword evidence="2" id="KW-0614">Plasmid</keyword>
<comment type="caution">
    <text evidence="2">The sequence shown here is derived from an EMBL/GenBank/DDBJ whole genome shotgun (WGS) entry which is preliminary data.</text>
</comment>
<name>A0ABT0CRW1_9HYPH</name>
<dbReference type="InterPro" id="IPR010982">
    <property type="entry name" value="Lambda_DNA-bd_dom_sf"/>
</dbReference>
<geneLocation type="plasmid" evidence="2">
    <name>unnamed</name>
</geneLocation>
<dbReference type="PROSITE" id="PS50943">
    <property type="entry name" value="HTH_CROC1"/>
    <property type="match status" value="1"/>
</dbReference>